<dbReference type="SMART" id="SM01266">
    <property type="entry name" value="Mac"/>
    <property type="match status" value="1"/>
</dbReference>
<dbReference type="CDD" id="cd03357">
    <property type="entry name" value="LbH_MAT_GAT"/>
    <property type="match status" value="1"/>
</dbReference>
<dbReference type="GO" id="GO:0008870">
    <property type="term" value="F:galactoside O-acetyltransferase activity"/>
    <property type="evidence" value="ECO:0007669"/>
    <property type="project" value="TreeGrafter"/>
</dbReference>
<accession>A0A1S9PCE4</accession>
<dbReference type="Gene3D" id="2.160.10.10">
    <property type="entry name" value="Hexapeptide repeat proteins"/>
    <property type="match status" value="1"/>
</dbReference>
<dbReference type="Proteomes" id="UP000189739">
    <property type="component" value="Unassembled WGS sequence"/>
</dbReference>
<dbReference type="InterPro" id="IPR018357">
    <property type="entry name" value="Hexapep_transf_CS"/>
</dbReference>
<dbReference type="Pfam" id="PF00132">
    <property type="entry name" value="Hexapep"/>
    <property type="match status" value="1"/>
</dbReference>
<dbReference type="SUPFAM" id="SSF51161">
    <property type="entry name" value="Trimeric LpxA-like enzymes"/>
    <property type="match status" value="1"/>
</dbReference>
<evidence type="ECO:0000256" key="3">
    <source>
        <dbReference type="ARBA" id="ARBA00022737"/>
    </source>
</evidence>
<feature type="domain" description="Maltose/galactoside acetyltransferase" evidence="6">
    <location>
        <begin position="5"/>
        <end position="59"/>
    </location>
</feature>
<dbReference type="InterPro" id="IPR011004">
    <property type="entry name" value="Trimer_LpxA-like_sf"/>
</dbReference>
<gene>
    <name evidence="7" type="ORF">BC343_07400</name>
</gene>
<dbReference type="Pfam" id="PF12464">
    <property type="entry name" value="Mac"/>
    <property type="match status" value="1"/>
</dbReference>
<dbReference type="InterPro" id="IPR024688">
    <property type="entry name" value="Mac_dom"/>
</dbReference>
<keyword evidence="8" id="KW-1185">Reference proteome</keyword>
<dbReference type="OrthoDB" id="9812571at2"/>
<protein>
    <recommendedName>
        <fullName evidence="5">Acetyltransferase</fullName>
        <ecNumber evidence="5">2.3.1.-</ecNumber>
    </recommendedName>
</protein>
<dbReference type="PROSITE" id="PS00101">
    <property type="entry name" value="HEXAPEP_TRANSFERASES"/>
    <property type="match status" value="1"/>
</dbReference>
<dbReference type="EMBL" id="MBTF01000023">
    <property type="protein sequence ID" value="OOQ58487.1"/>
    <property type="molecule type" value="Genomic_DNA"/>
</dbReference>
<reference evidence="7 8" key="1">
    <citation type="submission" date="2016-07" db="EMBL/GenBank/DDBJ databases">
        <title>Genomic analysis of zinc-resistant bacterium Mucilaginibacter pedocola TBZ30.</title>
        <authorList>
            <person name="Huang J."/>
            <person name="Tang J."/>
        </authorList>
    </citation>
    <scope>NUCLEOTIDE SEQUENCE [LARGE SCALE GENOMIC DNA]</scope>
    <source>
        <strain evidence="7 8">TBZ30</strain>
    </source>
</reference>
<name>A0A1S9PCE4_9SPHI</name>
<keyword evidence="2 5" id="KW-0808">Transferase</keyword>
<evidence type="ECO:0000256" key="2">
    <source>
        <dbReference type="ARBA" id="ARBA00022679"/>
    </source>
</evidence>
<dbReference type="RefSeq" id="WP_078349185.1">
    <property type="nucleotide sequence ID" value="NZ_MBTF01000023.1"/>
</dbReference>
<dbReference type="PANTHER" id="PTHR43017">
    <property type="entry name" value="GALACTOSIDE O-ACETYLTRANSFERASE"/>
    <property type="match status" value="1"/>
</dbReference>
<evidence type="ECO:0000256" key="4">
    <source>
        <dbReference type="ARBA" id="ARBA00023315"/>
    </source>
</evidence>
<evidence type="ECO:0000313" key="7">
    <source>
        <dbReference type="EMBL" id="OOQ58487.1"/>
    </source>
</evidence>
<evidence type="ECO:0000256" key="1">
    <source>
        <dbReference type="ARBA" id="ARBA00007274"/>
    </source>
</evidence>
<dbReference type="FunFam" id="2.160.10.10:FF:000008">
    <property type="entry name" value="Maltose O-acetyltransferase"/>
    <property type="match status" value="1"/>
</dbReference>
<proteinExistence type="inferred from homology"/>
<keyword evidence="4 5" id="KW-0012">Acyltransferase</keyword>
<evidence type="ECO:0000313" key="8">
    <source>
        <dbReference type="Proteomes" id="UP000189739"/>
    </source>
</evidence>
<evidence type="ECO:0000259" key="6">
    <source>
        <dbReference type="SMART" id="SM01266"/>
    </source>
</evidence>
<comment type="similarity">
    <text evidence="1 5">Belongs to the transferase hexapeptide repeat family.</text>
</comment>
<dbReference type="STRING" id="1792845.BC343_07400"/>
<evidence type="ECO:0000256" key="5">
    <source>
        <dbReference type="RuleBase" id="RU367021"/>
    </source>
</evidence>
<dbReference type="InterPro" id="IPR039369">
    <property type="entry name" value="LacA-like"/>
</dbReference>
<keyword evidence="3" id="KW-0677">Repeat</keyword>
<comment type="caution">
    <text evidence="7">The sequence shown here is derived from an EMBL/GenBank/DDBJ whole genome shotgun (WGS) entry which is preliminary data.</text>
</comment>
<dbReference type="AlphaFoldDB" id="A0A1S9PCE4"/>
<dbReference type="EC" id="2.3.1.-" evidence="5"/>
<dbReference type="InterPro" id="IPR001451">
    <property type="entry name" value="Hexapep"/>
</dbReference>
<dbReference type="PANTHER" id="PTHR43017:SF1">
    <property type="entry name" value="ACETYLTRANSFERASE YJL218W-RELATED"/>
    <property type="match status" value="1"/>
</dbReference>
<organism evidence="7 8">
    <name type="scientific">Mucilaginibacter pedocola</name>
    <dbReference type="NCBI Taxonomy" id="1792845"/>
    <lineage>
        <taxon>Bacteria</taxon>
        <taxon>Pseudomonadati</taxon>
        <taxon>Bacteroidota</taxon>
        <taxon>Sphingobacteriia</taxon>
        <taxon>Sphingobacteriales</taxon>
        <taxon>Sphingobacteriaceae</taxon>
        <taxon>Mucilaginibacter</taxon>
    </lineage>
</organism>
<sequence length="183" mass="19878">MKTELQKMLDGELYVASDQELVDMRDNARKHLSQYNQMMAEPLEKKNAILKQLLGKCSTIDIQPPFYCDYGKHIVAGENFFMNFNCIILDCAMVTIGNNVMCGPNVQIYTAYHPLAAEERIKGPELAKPITIGDNVWLGGGAIICPGVTIGSNTTIGAGSVVTKDIPAGVFAGGNPCKVIRLI</sequence>